<sequence length="136" mass="15035">MAESDVDFQKKAYNYSEGKDLFVKKQKRFQDTIPVPISEFHLLNHLRGTCHKQTPSSTPDSPEETTGQGLGSVLLASLAVCFIVFGSCQLGQDLPSTPDSSAVSSQFAESLRKEHLRLTTGWIPLHHSSPLHPSER</sequence>
<reference evidence="2 3" key="1">
    <citation type="journal article" date="2013" name="Nat. Commun.">
        <title>Genome analysis reveals insights into physiology and longevity of the Brandt's bat Myotis brandtii.</title>
        <authorList>
            <person name="Seim I."/>
            <person name="Fang X."/>
            <person name="Xiong Z."/>
            <person name="Lobanov A.V."/>
            <person name="Huang Z."/>
            <person name="Ma S."/>
            <person name="Feng Y."/>
            <person name="Turanov A.A."/>
            <person name="Zhu Y."/>
            <person name="Lenz T.L."/>
            <person name="Gerashchenko M.V."/>
            <person name="Fan D."/>
            <person name="Hee Yim S."/>
            <person name="Yao X."/>
            <person name="Jordan D."/>
            <person name="Xiong Y."/>
            <person name="Ma Y."/>
            <person name="Lyapunov A.N."/>
            <person name="Chen G."/>
            <person name="Kulakova O.I."/>
            <person name="Sun Y."/>
            <person name="Lee S.G."/>
            <person name="Bronson R.T."/>
            <person name="Moskalev A.A."/>
            <person name="Sunyaev S.R."/>
            <person name="Zhang G."/>
            <person name="Krogh A."/>
            <person name="Wang J."/>
            <person name="Gladyshev V.N."/>
        </authorList>
    </citation>
    <scope>NUCLEOTIDE SEQUENCE [LARGE SCALE GENOMIC DNA]</scope>
</reference>
<gene>
    <name evidence="2" type="ORF">D623_10035319</name>
</gene>
<proteinExistence type="predicted"/>
<evidence type="ECO:0000313" key="2">
    <source>
        <dbReference type="EMBL" id="EPQ05431.1"/>
    </source>
</evidence>
<evidence type="ECO:0000256" key="1">
    <source>
        <dbReference type="SAM" id="MobiDB-lite"/>
    </source>
</evidence>
<organism evidence="2 3">
    <name type="scientific">Myotis brandtii</name>
    <name type="common">Brandt's bat</name>
    <dbReference type="NCBI Taxonomy" id="109478"/>
    <lineage>
        <taxon>Eukaryota</taxon>
        <taxon>Metazoa</taxon>
        <taxon>Chordata</taxon>
        <taxon>Craniata</taxon>
        <taxon>Vertebrata</taxon>
        <taxon>Euteleostomi</taxon>
        <taxon>Mammalia</taxon>
        <taxon>Eutheria</taxon>
        <taxon>Laurasiatheria</taxon>
        <taxon>Chiroptera</taxon>
        <taxon>Yangochiroptera</taxon>
        <taxon>Vespertilionidae</taxon>
        <taxon>Myotis</taxon>
    </lineage>
</organism>
<accession>S7MMQ1</accession>
<keyword evidence="3" id="KW-1185">Reference proteome</keyword>
<dbReference type="EMBL" id="KE161800">
    <property type="protein sequence ID" value="EPQ05431.1"/>
    <property type="molecule type" value="Genomic_DNA"/>
</dbReference>
<feature type="region of interest" description="Disordered" evidence="1">
    <location>
        <begin position="49"/>
        <end position="68"/>
    </location>
</feature>
<dbReference type="AlphaFoldDB" id="S7MMQ1"/>
<name>S7MMQ1_MYOBR</name>
<protein>
    <submittedName>
        <fullName evidence="2">Uncharacterized protein</fullName>
    </submittedName>
</protein>
<dbReference type="Proteomes" id="UP000052978">
    <property type="component" value="Unassembled WGS sequence"/>
</dbReference>
<evidence type="ECO:0000313" key="3">
    <source>
        <dbReference type="Proteomes" id="UP000052978"/>
    </source>
</evidence>
<feature type="compositionally biased region" description="Polar residues" evidence="1">
    <location>
        <begin position="51"/>
        <end position="67"/>
    </location>
</feature>